<dbReference type="InterPro" id="IPR001279">
    <property type="entry name" value="Metallo-B-lactamas"/>
</dbReference>
<protein>
    <submittedName>
        <fullName evidence="3">MBL fold metallo-hydrolase</fullName>
    </submittedName>
</protein>
<evidence type="ECO:0000259" key="2">
    <source>
        <dbReference type="SMART" id="SM00849"/>
    </source>
</evidence>
<dbReference type="EMBL" id="AP035768">
    <property type="protein sequence ID" value="BFO20567.1"/>
    <property type="molecule type" value="Genomic_DNA"/>
</dbReference>
<reference evidence="3" key="1">
    <citation type="submission" date="2024-06" db="EMBL/GenBank/DDBJ databases">
        <authorList>
            <consortium name="consrtm"/>
            <person name="Uemura M."/>
            <person name="Terahara T."/>
        </authorList>
    </citation>
    <scope>NUCLEOTIDE SEQUENCE</scope>
    <source>
        <strain evidence="3">KM77-8</strain>
    </source>
</reference>
<sequence>MPPAGVAIGCRGGVLPPSSVVRPRAPDPAQPRTGPRSAARRGAAGFLRPAPPDRLWRYRLAVMTYSGRVTVGGPADVHELKDLMITKVAVGPMENNAYLLRCRATDEQLLIDAANDAGTLLGTIGHDGIASVVTTHRHGDHWQALAEVVAATGARTHAGREDAEGIPVPTDVLVDDGDTVRVGQVELTARHLVGHTPGSIALVYDDPHGHPHVFTGDCLFPGGVGNTFKDPEAFARLIQDVETKIFDVLPDETWVYPGHGNDTTLGAERPRLPEWHARGW</sequence>
<dbReference type="InterPro" id="IPR051453">
    <property type="entry name" value="MBL_Glyoxalase_II"/>
</dbReference>
<accession>A0AAT9HSZ2</accession>
<organism evidence="3">
    <name type="scientific">Streptomyces haneummycinicus</name>
    <dbReference type="NCBI Taxonomy" id="3074435"/>
    <lineage>
        <taxon>Bacteria</taxon>
        <taxon>Bacillati</taxon>
        <taxon>Actinomycetota</taxon>
        <taxon>Actinomycetes</taxon>
        <taxon>Kitasatosporales</taxon>
        <taxon>Streptomycetaceae</taxon>
        <taxon>Streptomyces</taxon>
    </lineage>
</organism>
<feature type="region of interest" description="Disordered" evidence="1">
    <location>
        <begin position="17"/>
        <end position="46"/>
    </location>
</feature>
<proteinExistence type="predicted"/>
<dbReference type="AlphaFoldDB" id="A0AAT9HSZ2"/>
<dbReference type="PANTHER" id="PTHR46233:SF1">
    <property type="entry name" value="CONSERVED PROTEIN"/>
    <property type="match status" value="1"/>
</dbReference>
<evidence type="ECO:0000256" key="1">
    <source>
        <dbReference type="SAM" id="MobiDB-lite"/>
    </source>
</evidence>
<dbReference type="Gene3D" id="3.60.15.10">
    <property type="entry name" value="Ribonuclease Z/Hydroxyacylglutathione hydrolase-like"/>
    <property type="match status" value="1"/>
</dbReference>
<dbReference type="SUPFAM" id="SSF56281">
    <property type="entry name" value="Metallo-hydrolase/oxidoreductase"/>
    <property type="match status" value="1"/>
</dbReference>
<evidence type="ECO:0000313" key="3">
    <source>
        <dbReference type="EMBL" id="BFO20567.1"/>
    </source>
</evidence>
<feature type="compositionally biased region" description="Low complexity" evidence="1">
    <location>
        <begin position="31"/>
        <end position="46"/>
    </location>
</feature>
<dbReference type="PANTHER" id="PTHR46233">
    <property type="entry name" value="HYDROXYACYLGLUTATHIONE HYDROLASE GLOC"/>
    <property type="match status" value="1"/>
</dbReference>
<feature type="domain" description="Metallo-beta-lactamase" evidence="2">
    <location>
        <begin position="94"/>
        <end position="259"/>
    </location>
</feature>
<dbReference type="InterPro" id="IPR036866">
    <property type="entry name" value="RibonucZ/Hydroxyglut_hydro"/>
</dbReference>
<dbReference type="CDD" id="cd06262">
    <property type="entry name" value="metallo-hydrolase-like_MBL-fold"/>
    <property type="match status" value="1"/>
</dbReference>
<gene>
    <name evidence="3" type="ORF">SHKM778_69550</name>
</gene>
<dbReference type="SMART" id="SM00849">
    <property type="entry name" value="Lactamase_B"/>
    <property type="match status" value="1"/>
</dbReference>
<reference evidence="3" key="2">
    <citation type="submission" date="2024-07" db="EMBL/GenBank/DDBJ databases">
        <title>Streptomyces haneummycinica sp. nov., a new antibiotic-producing actinobacterium isolated from marine sediment.</title>
        <authorList>
            <person name="Uemura M."/>
            <person name="Hamada M."/>
            <person name="Hirano S."/>
            <person name="Kobayashi K."/>
            <person name="Ohshiro T."/>
            <person name="Kobayashi T."/>
            <person name="Terahara T."/>
        </authorList>
    </citation>
    <scope>NUCLEOTIDE SEQUENCE</scope>
    <source>
        <strain evidence="3">KM77-8</strain>
    </source>
</reference>
<name>A0AAT9HSZ2_9ACTN</name>
<dbReference type="Pfam" id="PF00753">
    <property type="entry name" value="Lactamase_B"/>
    <property type="match status" value="1"/>
</dbReference>